<protein>
    <recommendedName>
        <fullName evidence="3">Endonuclease/exonuclease/phosphatase domain-containing protein</fullName>
    </recommendedName>
</protein>
<proteinExistence type="predicted"/>
<keyword evidence="2" id="KW-1185">Reference proteome</keyword>
<name>A0A445I0Y4_GLYSO</name>
<gene>
    <name evidence="1" type="ORF">D0Y65_029703</name>
</gene>
<dbReference type="EMBL" id="QZWG01000011">
    <property type="protein sequence ID" value="RZB79566.1"/>
    <property type="molecule type" value="Genomic_DNA"/>
</dbReference>
<sequence length="183" mass="20737">MARQSWLDTFPDCKLMNTIAGVSDHSPIIMALFRQETLKKMTLTQLEGMGGFKSASFLRRIILETETQSSLIRDGDANTKKIHAIANARKKKSFISKLSNDGEDIISNHSDLCNLARNYFESLYSYNDVDVAVTVDHVEPKLTMFDNVSLVTPFEKWEFKEAAFQMHSNKSPGPDGFNPTFYK</sequence>
<reference evidence="1 2" key="1">
    <citation type="submission" date="2018-09" db="EMBL/GenBank/DDBJ databases">
        <title>A high-quality reference genome of wild soybean provides a powerful tool to mine soybean genomes.</title>
        <authorList>
            <person name="Xie M."/>
            <person name="Chung C.Y.L."/>
            <person name="Li M.-W."/>
            <person name="Wong F.-L."/>
            <person name="Chan T.-F."/>
            <person name="Lam H.-M."/>
        </authorList>
    </citation>
    <scope>NUCLEOTIDE SEQUENCE [LARGE SCALE GENOMIC DNA]</scope>
    <source>
        <strain evidence="2">cv. W05</strain>
        <tissue evidence="1">Hypocotyl of etiolated seedlings</tissue>
    </source>
</reference>
<evidence type="ECO:0000313" key="2">
    <source>
        <dbReference type="Proteomes" id="UP000289340"/>
    </source>
</evidence>
<dbReference type="Proteomes" id="UP000289340">
    <property type="component" value="Chromosome 11"/>
</dbReference>
<evidence type="ECO:0000313" key="1">
    <source>
        <dbReference type="EMBL" id="RZB79566.1"/>
    </source>
</evidence>
<evidence type="ECO:0008006" key="3">
    <source>
        <dbReference type="Google" id="ProtNLM"/>
    </source>
</evidence>
<dbReference type="AlphaFoldDB" id="A0A445I0Y4"/>
<accession>A0A445I0Y4</accession>
<organism evidence="1 2">
    <name type="scientific">Glycine soja</name>
    <name type="common">Wild soybean</name>
    <dbReference type="NCBI Taxonomy" id="3848"/>
    <lineage>
        <taxon>Eukaryota</taxon>
        <taxon>Viridiplantae</taxon>
        <taxon>Streptophyta</taxon>
        <taxon>Embryophyta</taxon>
        <taxon>Tracheophyta</taxon>
        <taxon>Spermatophyta</taxon>
        <taxon>Magnoliopsida</taxon>
        <taxon>eudicotyledons</taxon>
        <taxon>Gunneridae</taxon>
        <taxon>Pentapetalae</taxon>
        <taxon>rosids</taxon>
        <taxon>fabids</taxon>
        <taxon>Fabales</taxon>
        <taxon>Fabaceae</taxon>
        <taxon>Papilionoideae</taxon>
        <taxon>50 kb inversion clade</taxon>
        <taxon>NPAAA clade</taxon>
        <taxon>indigoferoid/millettioid clade</taxon>
        <taxon>Phaseoleae</taxon>
        <taxon>Glycine</taxon>
        <taxon>Glycine subgen. Soja</taxon>
    </lineage>
</organism>
<comment type="caution">
    <text evidence="1">The sequence shown here is derived from an EMBL/GenBank/DDBJ whole genome shotgun (WGS) entry which is preliminary data.</text>
</comment>